<protein>
    <recommendedName>
        <fullName evidence="3">ESX-1 secretion-associated protein</fullName>
    </recommendedName>
</protein>
<evidence type="ECO:0008006" key="3">
    <source>
        <dbReference type="Google" id="ProtNLM"/>
    </source>
</evidence>
<name>A0A498PRR3_9MYCO</name>
<gene>
    <name evidence="1" type="ORF">LAUMK136_00987</name>
</gene>
<dbReference type="EMBL" id="UPHP01000022">
    <property type="protein sequence ID" value="VBA35223.1"/>
    <property type="molecule type" value="Genomic_DNA"/>
</dbReference>
<dbReference type="Proteomes" id="UP000273307">
    <property type="component" value="Unassembled WGS sequence"/>
</dbReference>
<evidence type="ECO:0000313" key="2">
    <source>
        <dbReference type="Proteomes" id="UP000273307"/>
    </source>
</evidence>
<accession>A0A498PRR3</accession>
<reference evidence="1 2" key="1">
    <citation type="submission" date="2018-09" db="EMBL/GenBank/DDBJ databases">
        <authorList>
            <person name="Tagini F."/>
        </authorList>
    </citation>
    <scope>NUCLEOTIDE SEQUENCE [LARGE SCALE GENOMIC DNA]</scope>
    <source>
        <strain evidence="1 2">MK136</strain>
    </source>
</reference>
<proteinExistence type="predicted"/>
<dbReference type="RefSeq" id="WP_122441302.1">
    <property type="nucleotide sequence ID" value="NZ_UPHP01000022.1"/>
</dbReference>
<organism evidence="1 2">
    <name type="scientific">Mycobacterium attenuatum</name>
    <dbReference type="NCBI Taxonomy" id="2341086"/>
    <lineage>
        <taxon>Bacteria</taxon>
        <taxon>Bacillati</taxon>
        <taxon>Actinomycetota</taxon>
        <taxon>Actinomycetes</taxon>
        <taxon>Mycobacteriales</taxon>
        <taxon>Mycobacteriaceae</taxon>
        <taxon>Mycobacterium</taxon>
    </lineage>
</organism>
<keyword evidence="2" id="KW-1185">Reference proteome</keyword>
<sequence>MRLDDGKSYAGSAIDVAAVLAVADRISSAAELVDDAAVNLLSRLTFCAARAGRAYSQHGEALRTGMDRLGADLSQWSRAAAELAVALRASAVRYADAELSAAGRIA</sequence>
<evidence type="ECO:0000313" key="1">
    <source>
        <dbReference type="EMBL" id="VBA35223.1"/>
    </source>
</evidence>
<dbReference type="AlphaFoldDB" id="A0A498PRR3"/>
<dbReference type="OrthoDB" id="4763847at2"/>